<dbReference type="InterPro" id="IPR011006">
    <property type="entry name" value="CheY-like_superfamily"/>
</dbReference>
<dbReference type="PANTHER" id="PTHR48111:SF47">
    <property type="entry name" value="TRANSCRIPTIONAL REGULATORY PROTEIN RSTA"/>
    <property type="match status" value="1"/>
</dbReference>
<dbReference type="PROSITE" id="PS51755">
    <property type="entry name" value="OMPR_PHOB"/>
    <property type="match status" value="1"/>
</dbReference>
<dbReference type="InterPro" id="IPR001789">
    <property type="entry name" value="Sig_transdc_resp-reg_receiver"/>
</dbReference>
<feature type="DNA-binding region" description="OmpR/PhoB-type" evidence="3">
    <location>
        <begin position="128"/>
        <end position="228"/>
    </location>
</feature>
<dbReference type="SUPFAM" id="SSF52172">
    <property type="entry name" value="CheY-like"/>
    <property type="match status" value="1"/>
</dbReference>
<evidence type="ECO:0000313" key="6">
    <source>
        <dbReference type="EMBL" id="KZN44200.1"/>
    </source>
</evidence>
<dbReference type="PROSITE" id="PS50110">
    <property type="entry name" value="RESPONSE_REGULATORY"/>
    <property type="match status" value="1"/>
</dbReference>
<protein>
    <recommendedName>
        <fullName evidence="8">Chemotaxis protein CheY</fullName>
    </recommendedName>
</protein>
<dbReference type="SUPFAM" id="SSF46894">
    <property type="entry name" value="C-terminal effector domain of the bipartite response regulators"/>
    <property type="match status" value="1"/>
</dbReference>
<reference evidence="6 7" key="1">
    <citation type="submission" date="2013-07" db="EMBL/GenBank/DDBJ databases">
        <title>Comparative Genomic and Metabolomic Analysis of Twelve Strains of Pseudoalteromonas luteoviolacea.</title>
        <authorList>
            <person name="Vynne N.G."/>
            <person name="Mansson M."/>
            <person name="Gram L."/>
        </authorList>
    </citation>
    <scope>NUCLEOTIDE SEQUENCE [LARGE SCALE GENOMIC DNA]</scope>
    <source>
        <strain evidence="6 7">NCIMB 1942</strain>
    </source>
</reference>
<feature type="modified residue" description="4-aspartylphosphate" evidence="2">
    <location>
        <position position="53"/>
    </location>
</feature>
<dbReference type="CDD" id="cd00383">
    <property type="entry name" value="trans_reg_C"/>
    <property type="match status" value="1"/>
</dbReference>
<keyword evidence="2" id="KW-0597">Phosphoprotein</keyword>
<dbReference type="Proteomes" id="UP000076587">
    <property type="component" value="Unassembled WGS sequence"/>
</dbReference>
<dbReference type="GO" id="GO:0032993">
    <property type="term" value="C:protein-DNA complex"/>
    <property type="evidence" value="ECO:0007669"/>
    <property type="project" value="TreeGrafter"/>
</dbReference>
<dbReference type="PANTHER" id="PTHR48111">
    <property type="entry name" value="REGULATOR OF RPOS"/>
    <property type="match status" value="1"/>
</dbReference>
<dbReference type="InterPro" id="IPR039420">
    <property type="entry name" value="WalR-like"/>
</dbReference>
<dbReference type="GO" id="GO:0006355">
    <property type="term" value="P:regulation of DNA-templated transcription"/>
    <property type="evidence" value="ECO:0007669"/>
    <property type="project" value="InterPro"/>
</dbReference>
<dbReference type="AlphaFoldDB" id="A0A166ZDI8"/>
<dbReference type="InterPro" id="IPR001867">
    <property type="entry name" value="OmpR/PhoB-type_DNA-bd"/>
</dbReference>
<dbReference type="GO" id="GO:0000976">
    <property type="term" value="F:transcription cis-regulatory region binding"/>
    <property type="evidence" value="ECO:0007669"/>
    <property type="project" value="TreeGrafter"/>
</dbReference>
<dbReference type="RefSeq" id="WP_063378613.1">
    <property type="nucleotide sequence ID" value="NZ_AUXT01000197.1"/>
</dbReference>
<evidence type="ECO:0000259" key="4">
    <source>
        <dbReference type="PROSITE" id="PS50110"/>
    </source>
</evidence>
<organism evidence="6 7">
    <name type="scientific">Pseudoalteromonas luteoviolacea NCIMB 1942</name>
    <dbReference type="NCBI Taxonomy" id="1365253"/>
    <lineage>
        <taxon>Bacteria</taxon>
        <taxon>Pseudomonadati</taxon>
        <taxon>Pseudomonadota</taxon>
        <taxon>Gammaproteobacteria</taxon>
        <taxon>Alteromonadales</taxon>
        <taxon>Pseudoalteromonadaceae</taxon>
        <taxon>Pseudoalteromonas</taxon>
    </lineage>
</organism>
<dbReference type="InterPro" id="IPR016032">
    <property type="entry name" value="Sig_transdc_resp-reg_C-effctor"/>
</dbReference>
<dbReference type="GO" id="GO:0005829">
    <property type="term" value="C:cytosol"/>
    <property type="evidence" value="ECO:0007669"/>
    <property type="project" value="TreeGrafter"/>
</dbReference>
<dbReference type="Pfam" id="PF00072">
    <property type="entry name" value="Response_reg"/>
    <property type="match status" value="1"/>
</dbReference>
<dbReference type="PATRIC" id="fig|1365253.3.peg.4261"/>
<comment type="caution">
    <text evidence="6">The sequence shown here is derived from an EMBL/GenBank/DDBJ whole genome shotgun (WGS) entry which is preliminary data.</text>
</comment>
<evidence type="ECO:0008006" key="8">
    <source>
        <dbReference type="Google" id="ProtNLM"/>
    </source>
</evidence>
<dbReference type="EMBL" id="AUXT01000197">
    <property type="protein sequence ID" value="KZN44200.1"/>
    <property type="molecule type" value="Genomic_DNA"/>
</dbReference>
<dbReference type="InterPro" id="IPR036388">
    <property type="entry name" value="WH-like_DNA-bd_sf"/>
</dbReference>
<evidence type="ECO:0000313" key="7">
    <source>
        <dbReference type="Proteomes" id="UP000076587"/>
    </source>
</evidence>
<evidence type="ECO:0000256" key="3">
    <source>
        <dbReference type="PROSITE-ProRule" id="PRU01091"/>
    </source>
</evidence>
<feature type="domain" description="Response regulatory" evidence="4">
    <location>
        <begin position="4"/>
        <end position="117"/>
    </location>
</feature>
<dbReference type="Pfam" id="PF00486">
    <property type="entry name" value="Trans_reg_C"/>
    <property type="match status" value="1"/>
</dbReference>
<name>A0A166ZDI8_9GAMM</name>
<dbReference type="Gene3D" id="3.40.50.2300">
    <property type="match status" value="1"/>
</dbReference>
<dbReference type="SMART" id="SM00862">
    <property type="entry name" value="Trans_reg_C"/>
    <property type="match status" value="1"/>
</dbReference>
<feature type="domain" description="OmpR/PhoB-type" evidence="5">
    <location>
        <begin position="128"/>
        <end position="228"/>
    </location>
</feature>
<dbReference type="SMART" id="SM00448">
    <property type="entry name" value="REC"/>
    <property type="match status" value="1"/>
</dbReference>
<proteinExistence type="predicted"/>
<dbReference type="Gene3D" id="1.10.10.10">
    <property type="entry name" value="Winged helix-like DNA-binding domain superfamily/Winged helix DNA-binding domain"/>
    <property type="match status" value="1"/>
</dbReference>
<evidence type="ECO:0000256" key="1">
    <source>
        <dbReference type="ARBA" id="ARBA00023125"/>
    </source>
</evidence>
<evidence type="ECO:0000256" key="2">
    <source>
        <dbReference type="PROSITE-ProRule" id="PRU00169"/>
    </source>
</evidence>
<evidence type="ECO:0000259" key="5">
    <source>
        <dbReference type="PROSITE" id="PS51755"/>
    </source>
</evidence>
<gene>
    <name evidence="6" type="ORF">N482_17550</name>
</gene>
<dbReference type="GO" id="GO:0000156">
    <property type="term" value="F:phosphorelay response regulator activity"/>
    <property type="evidence" value="ECO:0007669"/>
    <property type="project" value="TreeGrafter"/>
</dbReference>
<dbReference type="OrthoDB" id="9802426at2"/>
<keyword evidence="1 3" id="KW-0238">DNA-binding</keyword>
<sequence length="229" mass="24872">MTKSILIVEDDTEMANLTSMLLESEGYQCQICSDGNAAIEAANALSPNLVLLDLMLSGKSGLQICKELRAFYTGAILVLTGQDNDISEVALLKAGADDYVLKPMKPHVLVARIESLFRRVTSDGQAPTDYLSISRLNIYPNERTVKLDTGEMLNLTTAEFDILLVLAQNAGSAVSRDECSKASRGIESDVYDRAIDMIISGLRKKLSNTSVGDAIIVTVRNKGYMLSKT</sequence>
<accession>A0A166ZDI8</accession>